<comment type="caution">
    <text evidence="2">The sequence shown here is derived from an EMBL/GenBank/DDBJ whole genome shotgun (WGS) entry which is preliminary data.</text>
</comment>
<dbReference type="Proteomes" id="UP000265520">
    <property type="component" value="Unassembled WGS sequence"/>
</dbReference>
<feature type="region of interest" description="Disordered" evidence="1">
    <location>
        <begin position="1"/>
        <end position="31"/>
    </location>
</feature>
<evidence type="ECO:0000256" key="1">
    <source>
        <dbReference type="SAM" id="MobiDB-lite"/>
    </source>
</evidence>
<protein>
    <submittedName>
        <fullName evidence="2">Uncharacterized protein</fullName>
    </submittedName>
</protein>
<proteinExistence type="predicted"/>
<feature type="non-terminal residue" evidence="2">
    <location>
        <position position="1"/>
    </location>
</feature>
<sequence>KGSNRLLWNLTPREGKKDKWEEVDHKPPRKR</sequence>
<organism evidence="2 3">
    <name type="scientific">Trifolium medium</name>
    <dbReference type="NCBI Taxonomy" id="97028"/>
    <lineage>
        <taxon>Eukaryota</taxon>
        <taxon>Viridiplantae</taxon>
        <taxon>Streptophyta</taxon>
        <taxon>Embryophyta</taxon>
        <taxon>Tracheophyta</taxon>
        <taxon>Spermatophyta</taxon>
        <taxon>Magnoliopsida</taxon>
        <taxon>eudicotyledons</taxon>
        <taxon>Gunneridae</taxon>
        <taxon>Pentapetalae</taxon>
        <taxon>rosids</taxon>
        <taxon>fabids</taxon>
        <taxon>Fabales</taxon>
        <taxon>Fabaceae</taxon>
        <taxon>Papilionoideae</taxon>
        <taxon>50 kb inversion clade</taxon>
        <taxon>NPAAA clade</taxon>
        <taxon>Hologalegina</taxon>
        <taxon>IRL clade</taxon>
        <taxon>Trifolieae</taxon>
        <taxon>Trifolium</taxon>
    </lineage>
</organism>
<keyword evidence="3" id="KW-1185">Reference proteome</keyword>
<reference evidence="2 3" key="1">
    <citation type="journal article" date="2018" name="Front. Plant Sci.">
        <title>Red Clover (Trifolium pratense) and Zigzag Clover (T. medium) - A Picture of Genomic Similarities and Differences.</title>
        <authorList>
            <person name="Dluhosova J."/>
            <person name="Istvanek J."/>
            <person name="Nedelnik J."/>
            <person name="Repkova J."/>
        </authorList>
    </citation>
    <scope>NUCLEOTIDE SEQUENCE [LARGE SCALE GENOMIC DNA]</scope>
    <source>
        <strain evidence="3">cv. 10/8</strain>
        <tissue evidence="2">Leaf</tissue>
    </source>
</reference>
<evidence type="ECO:0000313" key="2">
    <source>
        <dbReference type="EMBL" id="MCI54786.1"/>
    </source>
</evidence>
<name>A0A392T3Q3_9FABA</name>
<accession>A0A392T3Q3</accession>
<dbReference type="AlphaFoldDB" id="A0A392T3Q3"/>
<evidence type="ECO:0000313" key="3">
    <source>
        <dbReference type="Proteomes" id="UP000265520"/>
    </source>
</evidence>
<feature type="compositionally biased region" description="Basic and acidic residues" evidence="1">
    <location>
        <begin position="13"/>
        <end position="31"/>
    </location>
</feature>
<dbReference type="EMBL" id="LXQA010485245">
    <property type="protein sequence ID" value="MCI54786.1"/>
    <property type="molecule type" value="Genomic_DNA"/>
</dbReference>